<dbReference type="PANTHER" id="PTHR34214:SF3">
    <property type="entry name" value="PROTEIN CONSERVED IN THE GREEN LINEAGE AND DIATOMS 27, CHLOROPLASTIC"/>
    <property type="match status" value="1"/>
</dbReference>
<keyword evidence="1" id="KW-0812">Transmembrane</keyword>
<dbReference type="Proteomes" id="UP001604335">
    <property type="component" value="Unassembled WGS sequence"/>
</dbReference>
<dbReference type="RefSeq" id="WP_190528179.1">
    <property type="nucleotide sequence ID" value="NZ_JAZAQF010000059.1"/>
</dbReference>
<accession>A0ABW7CCS8</accession>
<keyword evidence="1" id="KW-0472">Membrane</keyword>
<comment type="caution">
    <text evidence="2">The sequence shown here is derived from an EMBL/GenBank/DDBJ whole genome shotgun (WGS) entry which is preliminary data.</text>
</comment>
<dbReference type="Pfam" id="PF06799">
    <property type="entry name" value="CGLD27-like"/>
    <property type="match status" value="1"/>
</dbReference>
<keyword evidence="1" id="KW-1133">Transmembrane helix</keyword>
<evidence type="ECO:0000313" key="3">
    <source>
        <dbReference type="Proteomes" id="UP001604335"/>
    </source>
</evidence>
<feature type="transmembrane region" description="Helical" evidence="1">
    <location>
        <begin position="44"/>
        <end position="63"/>
    </location>
</feature>
<dbReference type="InterPro" id="IPR009631">
    <property type="entry name" value="CGLD27-like"/>
</dbReference>
<dbReference type="EMBL" id="JAZAQF010000059">
    <property type="protein sequence ID" value="MFG3817959.1"/>
    <property type="molecule type" value="Genomic_DNA"/>
</dbReference>
<gene>
    <name evidence="2" type="ORF">VPK24_09955</name>
</gene>
<proteinExistence type="predicted"/>
<evidence type="ECO:0000256" key="1">
    <source>
        <dbReference type="SAM" id="Phobius"/>
    </source>
</evidence>
<dbReference type="PANTHER" id="PTHR34214">
    <property type="match status" value="1"/>
</dbReference>
<keyword evidence="3" id="KW-1185">Reference proteome</keyword>
<feature type="transmembrane region" description="Helical" evidence="1">
    <location>
        <begin position="69"/>
        <end position="92"/>
    </location>
</feature>
<feature type="transmembrane region" description="Helical" evidence="1">
    <location>
        <begin position="148"/>
        <end position="165"/>
    </location>
</feature>
<sequence length="166" mass="18596">MTRSPRSVCPVPEEQQPLNEFSELKEAWLLSWPTLPGRGLVIKLLWIWAWSWLVVGPVAAASFPLKKDLAHFLLGAGGGAVLPVLLVLARIYSAWSYVGRRLFSEKIIYEESGWYDGQVWEKAPEMLAQDRLVVSYEVKPTLDRLRRLVLILAGTLLAGAAVWGLV</sequence>
<name>A0ABW7CCS8_9CYAN</name>
<evidence type="ECO:0000313" key="2">
    <source>
        <dbReference type="EMBL" id="MFG3817959.1"/>
    </source>
</evidence>
<organism evidence="2 3">
    <name type="scientific">Limnothrix redekei LRLZ20PSL1</name>
    <dbReference type="NCBI Taxonomy" id="3112953"/>
    <lineage>
        <taxon>Bacteria</taxon>
        <taxon>Bacillati</taxon>
        <taxon>Cyanobacteriota</taxon>
        <taxon>Cyanophyceae</taxon>
        <taxon>Pseudanabaenales</taxon>
        <taxon>Pseudanabaenaceae</taxon>
        <taxon>Limnothrix</taxon>
    </lineage>
</organism>
<reference evidence="3" key="1">
    <citation type="journal article" date="2024" name="Algal Res.">
        <title>Biochemical, toxicological and genomic investigation of a high-biomass producing Limnothrix strain isolated from Italian shallow drinking water reservoir.</title>
        <authorList>
            <person name="Simonazzi M."/>
            <person name="Shishido T.K."/>
            <person name="Delbaje E."/>
            <person name="Wahlsten M."/>
            <person name="Fewer D.P."/>
            <person name="Sivonen K."/>
            <person name="Pezzolesi L."/>
            <person name="Pistocchi R."/>
        </authorList>
    </citation>
    <scope>NUCLEOTIDE SEQUENCE [LARGE SCALE GENOMIC DNA]</scope>
    <source>
        <strain evidence="3">LRLZ20PSL1</strain>
    </source>
</reference>
<protein>
    <submittedName>
        <fullName evidence="2">CGLD27 family protein</fullName>
    </submittedName>
</protein>